<dbReference type="Gene3D" id="3.30.460.10">
    <property type="entry name" value="Beta Polymerase, domain 2"/>
    <property type="match status" value="1"/>
</dbReference>
<evidence type="ECO:0000313" key="2">
    <source>
        <dbReference type="EMBL" id="OCS89273.1"/>
    </source>
</evidence>
<dbReference type="Pfam" id="PF01909">
    <property type="entry name" value="NTP_transf_2"/>
    <property type="match status" value="1"/>
</dbReference>
<dbReference type="RefSeq" id="WP_066465337.1">
    <property type="nucleotide sequence ID" value="NZ_MATO01000044.1"/>
</dbReference>
<dbReference type="OrthoDB" id="9809668at2"/>
<keyword evidence="3" id="KW-1185">Reference proteome</keyword>
<sequence length="217" mass="24555">MDKWLQQLKGVLLNEFGESIQFIGLQGSRARNEATDRSDIDVVVIFDAMTMDVLARYEAVVQTLPNRHLLCGFVGGLNDLNNWDKADLFTFMYDTTAIYGELSIPKEAITKAHVQKFVRSTAGNVYHMALHNYLHGKDIHTIVSLFKSARFAVQGIVFLEKATFIAQLSQLETVATHYDRDVIQRLATLINSADADLQKDTELLLAWSQHVLQRVKE</sequence>
<dbReference type="InterPro" id="IPR002934">
    <property type="entry name" value="Polymerase_NTP_transf_dom"/>
</dbReference>
<comment type="caution">
    <text evidence="2">The sequence shown here is derived from an EMBL/GenBank/DDBJ whole genome shotgun (WGS) entry which is preliminary data.</text>
</comment>
<dbReference type="InterPro" id="IPR043519">
    <property type="entry name" value="NT_sf"/>
</dbReference>
<gene>
    <name evidence="2" type="ORF">A6K76_13070</name>
</gene>
<name>A0A1C0YQ39_9BACL</name>
<organism evidence="2 3">
    <name type="scientific">Caryophanon latum</name>
    <dbReference type="NCBI Taxonomy" id="33977"/>
    <lineage>
        <taxon>Bacteria</taxon>
        <taxon>Bacillati</taxon>
        <taxon>Bacillota</taxon>
        <taxon>Bacilli</taxon>
        <taxon>Bacillales</taxon>
        <taxon>Caryophanaceae</taxon>
        <taxon>Caryophanon</taxon>
    </lineage>
</organism>
<dbReference type="CDD" id="cd05403">
    <property type="entry name" value="NT_KNTase_like"/>
    <property type="match status" value="1"/>
</dbReference>
<protein>
    <recommendedName>
        <fullName evidence="1">Polymerase nucleotidyl transferase domain-containing protein</fullName>
    </recommendedName>
</protein>
<accession>A0A1C0YQ39</accession>
<feature type="domain" description="Polymerase nucleotidyl transferase" evidence="1">
    <location>
        <begin position="12"/>
        <end position="51"/>
    </location>
</feature>
<dbReference type="SUPFAM" id="SSF81301">
    <property type="entry name" value="Nucleotidyltransferase"/>
    <property type="match status" value="1"/>
</dbReference>
<dbReference type="GO" id="GO:0016779">
    <property type="term" value="F:nucleotidyltransferase activity"/>
    <property type="evidence" value="ECO:0007669"/>
    <property type="project" value="InterPro"/>
</dbReference>
<evidence type="ECO:0000313" key="3">
    <source>
        <dbReference type="Proteomes" id="UP000093482"/>
    </source>
</evidence>
<dbReference type="AlphaFoldDB" id="A0A1C0YQ39"/>
<evidence type="ECO:0000259" key="1">
    <source>
        <dbReference type="Pfam" id="PF01909"/>
    </source>
</evidence>
<dbReference type="Proteomes" id="UP000093482">
    <property type="component" value="Unassembled WGS sequence"/>
</dbReference>
<proteinExistence type="predicted"/>
<dbReference type="EMBL" id="MATO01000044">
    <property type="protein sequence ID" value="OCS89273.1"/>
    <property type="molecule type" value="Genomic_DNA"/>
</dbReference>
<reference evidence="2 3" key="1">
    <citation type="submission" date="2016-07" db="EMBL/GenBank/DDBJ databases">
        <title>Caryophanon latum genome sequencing.</title>
        <authorList>
            <person name="Verma A."/>
            <person name="Pal Y."/>
            <person name="Krishnamurthi S."/>
        </authorList>
    </citation>
    <scope>NUCLEOTIDE SEQUENCE [LARGE SCALE GENOMIC DNA]</scope>
    <source>
        <strain evidence="2 3">DSM 14151</strain>
    </source>
</reference>